<evidence type="ECO:0000313" key="3">
    <source>
        <dbReference type="Proteomes" id="UP000002045"/>
    </source>
</evidence>
<accession>D3V5N9</accession>
<evidence type="ECO:0000256" key="1">
    <source>
        <dbReference type="SAM" id="Phobius"/>
    </source>
</evidence>
<proteinExistence type="predicted"/>
<keyword evidence="1" id="KW-0472">Membrane</keyword>
<sequence length="64" mass="7342">MTGENFKNSETSSLLSLFTPTLVVFFCFMRLLLYPKGKYSDLIYCVNTAKNLIPLIKEKTVFLV</sequence>
<dbReference type="EMBL" id="FN667741">
    <property type="protein sequence ID" value="CBJ82968.1"/>
    <property type="molecule type" value="Genomic_DNA"/>
</dbReference>
<organism evidence="2 3">
    <name type="scientific">Xenorhabdus bovienii (strain SS-2004)</name>
    <name type="common">Xenorhabdus nematophila subsp. bovienii</name>
    <dbReference type="NCBI Taxonomy" id="406818"/>
    <lineage>
        <taxon>Bacteria</taxon>
        <taxon>Pseudomonadati</taxon>
        <taxon>Pseudomonadota</taxon>
        <taxon>Gammaproteobacteria</taxon>
        <taxon>Enterobacterales</taxon>
        <taxon>Morganellaceae</taxon>
        <taxon>Xenorhabdus</taxon>
    </lineage>
</organism>
<dbReference type="STRING" id="406818.XBJ1_3850"/>
<gene>
    <name evidence="2" type="ordered locus">XBJ1_3850</name>
</gene>
<reference evidence="2" key="1">
    <citation type="journal article" date="2011" name="PLoS ONE">
        <title>The entomopathogenic bacterial endosymbionts xenorhabdus and photorhabdus: convergent lifestyles from divergent genomes.</title>
        <authorList>
            <person name="Chaston J.M."/>
            <person name="Suen G."/>
            <person name="Tucker S.L."/>
            <person name="Andersen A.W."/>
            <person name="Bhasin A."/>
            <person name="Bode E."/>
            <person name="Bode H.B."/>
            <person name="Brachmann A.O."/>
            <person name="Cowles C.E."/>
            <person name="Cowles K.N."/>
            <person name="Darby C."/>
            <person name="de Leon L."/>
            <person name="Drace K."/>
            <person name="Du Z."/>
            <person name="Givaudan A."/>
            <person name="Herbert Tran E.E."/>
            <person name="Jewell K.A."/>
            <person name="Knack J.J."/>
            <person name="Krasomil-Osterfeld K.C."/>
            <person name="Kukor R."/>
            <person name="Lanois A."/>
            <person name="Latreille P."/>
            <person name="Leimgruber N.K."/>
            <person name="Lipke C.M."/>
            <person name="Liu R."/>
            <person name="Lu X."/>
            <person name="Martens E.C."/>
            <person name="Marri P.R."/>
            <person name="Medigue C."/>
            <person name="Menard M.L."/>
            <person name="Miller N.M."/>
            <person name="Morales-Soto N."/>
            <person name="Norton S."/>
            <person name="Ogier J.C."/>
            <person name="Orchard S.S."/>
            <person name="Park D."/>
            <person name="Park Y."/>
            <person name="Qurollo B.A."/>
            <person name="Sugar D.R."/>
            <person name="Richards G.R."/>
            <person name="Rouy Z."/>
            <person name="Slominski B."/>
            <person name="Slominski K."/>
            <person name="Snyder H."/>
            <person name="Tjaden B.C."/>
            <person name="van der Hoeven R."/>
            <person name="Welch R.D."/>
            <person name="Wheeler C."/>
            <person name="Xiang B."/>
            <person name="Barbazuk B."/>
            <person name="Gaudriault S."/>
            <person name="Goodner B."/>
            <person name="Slater S.C."/>
            <person name="Forst S."/>
            <person name="Goldman B.S."/>
            <person name="Goodrich-Blair H."/>
        </authorList>
    </citation>
    <scope>NUCLEOTIDE SEQUENCE [LARGE SCALE GENOMIC DNA]</scope>
    <source>
        <strain evidence="2">SS-2004</strain>
    </source>
</reference>
<keyword evidence="1" id="KW-1133">Transmembrane helix</keyword>
<name>D3V5N9_XENBS</name>
<feature type="transmembrane region" description="Helical" evidence="1">
    <location>
        <begin position="12"/>
        <end position="33"/>
    </location>
</feature>
<evidence type="ECO:0000313" key="2">
    <source>
        <dbReference type="EMBL" id="CBJ82968.1"/>
    </source>
</evidence>
<dbReference type="AlphaFoldDB" id="D3V5N9"/>
<keyword evidence="1" id="KW-0812">Transmembrane</keyword>
<dbReference type="Proteomes" id="UP000002045">
    <property type="component" value="Chromosome"/>
</dbReference>
<dbReference type="HOGENOM" id="CLU_2866779_0_0_6"/>
<protein>
    <submittedName>
        <fullName evidence="2">Uncharacterized protein</fullName>
    </submittedName>
</protein>
<dbReference type="KEGG" id="xbo:XBJ1_3850"/>